<keyword evidence="2" id="KW-1185">Reference proteome</keyword>
<sequence>MNEQLLLNKWHKLKLEDQEKVLAFIDAIDPEKPEEKSSETTELVYQPQTELGKKLWQIRQKIIKDSNIKLLDLDDIEAELDEIRSKRRLNSYIE</sequence>
<dbReference type="RefSeq" id="WP_193868827.1">
    <property type="nucleotide sequence ID" value="NZ_JADEWU010000013.1"/>
</dbReference>
<comment type="caution">
    <text evidence="1">The sequence shown here is derived from an EMBL/GenBank/DDBJ whole genome shotgun (WGS) entry which is preliminary data.</text>
</comment>
<reference evidence="1 2" key="1">
    <citation type="submission" date="2020-10" db="EMBL/GenBank/DDBJ databases">
        <authorList>
            <person name="Castelo-Branco R."/>
            <person name="Eusebio N."/>
            <person name="Adriana R."/>
            <person name="Vieira A."/>
            <person name="Brugerolle De Fraissinette N."/>
            <person name="Rezende De Castro R."/>
            <person name="Schneider M.P."/>
            <person name="Vasconcelos V."/>
            <person name="Leao P.N."/>
        </authorList>
    </citation>
    <scope>NUCLEOTIDE SEQUENCE [LARGE SCALE GENOMIC DNA]</scope>
    <source>
        <strain evidence="1 2">LEGE 06226</strain>
    </source>
</reference>
<organism evidence="1 2">
    <name type="scientific">Planktothrix mougeotii LEGE 06226</name>
    <dbReference type="NCBI Taxonomy" id="1828728"/>
    <lineage>
        <taxon>Bacteria</taxon>
        <taxon>Bacillati</taxon>
        <taxon>Cyanobacteriota</taxon>
        <taxon>Cyanophyceae</taxon>
        <taxon>Oscillatoriophycideae</taxon>
        <taxon>Oscillatoriales</taxon>
        <taxon>Microcoleaceae</taxon>
        <taxon>Planktothrix</taxon>
    </lineage>
</organism>
<dbReference type="Proteomes" id="UP000640725">
    <property type="component" value="Unassembled WGS sequence"/>
</dbReference>
<protein>
    <recommendedName>
        <fullName evidence="3">Addiction module component</fullName>
    </recommendedName>
</protein>
<evidence type="ECO:0000313" key="1">
    <source>
        <dbReference type="EMBL" id="MBE9143226.1"/>
    </source>
</evidence>
<dbReference type="EMBL" id="JADEWU010000013">
    <property type="protein sequence ID" value="MBE9143226.1"/>
    <property type="molecule type" value="Genomic_DNA"/>
</dbReference>
<evidence type="ECO:0000313" key="2">
    <source>
        <dbReference type="Proteomes" id="UP000640725"/>
    </source>
</evidence>
<name>A0ABR9U9V0_9CYAN</name>
<gene>
    <name evidence="1" type="ORF">IQ236_08315</name>
</gene>
<proteinExistence type="predicted"/>
<evidence type="ECO:0008006" key="3">
    <source>
        <dbReference type="Google" id="ProtNLM"/>
    </source>
</evidence>
<accession>A0ABR9U9V0</accession>